<accession>A0A212LAK3</accession>
<reference evidence="2" key="1">
    <citation type="submission" date="2016-08" db="EMBL/GenBank/DDBJ databases">
        <authorList>
            <person name="Seilhamer J.J."/>
        </authorList>
    </citation>
    <scope>NUCLEOTIDE SEQUENCE</scope>
    <source>
        <strain evidence="2">86</strain>
    </source>
</reference>
<evidence type="ECO:0000256" key="1">
    <source>
        <dbReference type="SAM" id="MobiDB-lite"/>
    </source>
</evidence>
<protein>
    <submittedName>
        <fullName evidence="2">Uncharacterized protein</fullName>
    </submittedName>
</protein>
<dbReference type="AlphaFoldDB" id="A0A212LAK3"/>
<feature type="region of interest" description="Disordered" evidence="1">
    <location>
        <begin position="54"/>
        <end position="74"/>
    </location>
</feature>
<proteinExistence type="predicted"/>
<evidence type="ECO:0000313" key="2">
    <source>
        <dbReference type="EMBL" id="SCM74538.1"/>
    </source>
</evidence>
<feature type="region of interest" description="Disordered" evidence="1">
    <location>
        <begin position="1"/>
        <end position="22"/>
    </location>
</feature>
<dbReference type="EMBL" id="FMJD01000005">
    <property type="protein sequence ID" value="SCM74538.1"/>
    <property type="molecule type" value="Genomic_DNA"/>
</dbReference>
<gene>
    <name evidence="2" type="ORF">KL86PLE_130254</name>
</gene>
<sequence length="137" mass="14978">MSGSDEMPGAKSAKATRVRTRRLTRCGQGRPCALPDIGSPSARACLSLCSSMHRNPRRRNSLPRDTRASYHGKTRLGITVAQPSRALPTDEASSIKNYKISMNRFPKSPQCGSMSDQWFDSGICHPPDTSPEQVSES</sequence>
<name>A0A212LAK3_9HYPH</name>
<organism evidence="2">
    <name type="scientific">uncultured Pleomorphomonas sp</name>
    <dbReference type="NCBI Taxonomy" id="442121"/>
    <lineage>
        <taxon>Bacteria</taxon>
        <taxon>Pseudomonadati</taxon>
        <taxon>Pseudomonadota</taxon>
        <taxon>Alphaproteobacteria</taxon>
        <taxon>Hyphomicrobiales</taxon>
        <taxon>Pleomorphomonadaceae</taxon>
        <taxon>Pleomorphomonas</taxon>
        <taxon>environmental samples</taxon>
    </lineage>
</organism>